<dbReference type="AlphaFoldDB" id="A0A0A9GNM0"/>
<name>A0A0A9GNM0_ARUDO</name>
<protein>
    <submittedName>
        <fullName evidence="2">Uncharacterized protein</fullName>
    </submittedName>
</protein>
<feature type="region of interest" description="Disordered" evidence="1">
    <location>
        <begin position="68"/>
        <end position="123"/>
    </location>
</feature>
<organism evidence="2">
    <name type="scientific">Arundo donax</name>
    <name type="common">Giant reed</name>
    <name type="synonym">Donax arundinaceus</name>
    <dbReference type="NCBI Taxonomy" id="35708"/>
    <lineage>
        <taxon>Eukaryota</taxon>
        <taxon>Viridiplantae</taxon>
        <taxon>Streptophyta</taxon>
        <taxon>Embryophyta</taxon>
        <taxon>Tracheophyta</taxon>
        <taxon>Spermatophyta</taxon>
        <taxon>Magnoliopsida</taxon>
        <taxon>Liliopsida</taxon>
        <taxon>Poales</taxon>
        <taxon>Poaceae</taxon>
        <taxon>PACMAD clade</taxon>
        <taxon>Arundinoideae</taxon>
        <taxon>Arundineae</taxon>
        <taxon>Arundo</taxon>
    </lineage>
</organism>
<evidence type="ECO:0000313" key="2">
    <source>
        <dbReference type="EMBL" id="JAE26735.1"/>
    </source>
</evidence>
<feature type="compositionally biased region" description="Low complexity" evidence="1">
    <location>
        <begin position="92"/>
        <end position="114"/>
    </location>
</feature>
<sequence>MDAARARSMSACSARDTGFRWSRSNRIDLMSRAAAGAGAAVNTANTAAASSSVRRRPAIRGEGAACGVAPRYQSRPPTNATQMGAGDRQGRRTAQMPATAAAPMRASPLAPRRSGNTLLLLLP</sequence>
<dbReference type="EMBL" id="GBRH01171161">
    <property type="protein sequence ID" value="JAE26735.1"/>
    <property type="molecule type" value="Transcribed_RNA"/>
</dbReference>
<proteinExistence type="predicted"/>
<evidence type="ECO:0000256" key="1">
    <source>
        <dbReference type="SAM" id="MobiDB-lite"/>
    </source>
</evidence>
<reference evidence="2" key="2">
    <citation type="journal article" date="2015" name="Data Brief">
        <title>Shoot transcriptome of the giant reed, Arundo donax.</title>
        <authorList>
            <person name="Barrero R.A."/>
            <person name="Guerrero F.D."/>
            <person name="Moolhuijzen P."/>
            <person name="Goolsby J.A."/>
            <person name="Tidwell J."/>
            <person name="Bellgard S.E."/>
            <person name="Bellgard M.I."/>
        </authorList>
    </citation>
    <scope>NUCLEOTIDE SEQUENCE</scope>
    <source>
        <tissue evidence="2">Shoot tissue taken approximately 20 cm above the soil surface</tissue>
    </source>
</reference>
<accession>A0A0A9GNM0</accession>
<reference evidence="2" key="1">
    <citation type="submission" date="2014-09" db="EMBL/GenBank/DDBJ databases">
        <authorList>
            <person name="Magalhaes I.L.F."/>
            <person name="Oliveira U."/>
            <person name="Santos F.R."/>
            <person name="Vidigal T.H.D.A."/>
            <person name="Brescovit A.D."/>
            <person name="Santos A.J."/>
        </authorList>
    </citation>
    <scope>NUCLEOTIDE SEQUENCE</scope>
    <source>
        <tissue evidence="2">Shoot tissue taken approximately 20 cm above the soil surface</tissue>
    </source>
</reference>